<evidence type="ECO:0000313" key="5">
    <source>
        <dbReference type="Proteomes" id="UP000029843"/>
    </source>
</evidence>
<protein>
    <submittedName>
        <fullName evidence="4">Uncharacterized protein</fullName>
    </submittedName>
</protein>
<dbReference type="PIRSF" id="PIRSF028111">
    <property type="entry name" value="UCP028111"/>
    <property type="match status" value="1"/>
</dbReference>
<dbReference type="InterPro" id="IPR016868">
    <property type="entry name" value="Phage_B3_Orf5"/>
</dbReference>
<feature type="domain" description="DUF2786" evidence="2">
    <location>
        <begin position="5"/>
        <end position="42"/>
    </location>
</feature>
<sequence length="229" mass="25575">MSDNKILNKIKKLLALAKSSNANEAAAALSRAQKLMQEHAITLTDVDLADCSTAECVLDAKGVNKYEANLMHLISHAFGVEPVVSYVQINWKVKAKVCFLGISPQPELAQYCFDVLYRQLKQSRAQYIRQQSKRCKPSTKTKRGDAFAEAWCLAVYQTIHKFALSDEQTALIKTYKENKFKDIEDGKPRDRTKGKSRSKDYLAGVNAAENVRLDRPVNGKETAKLGCSS</sequence>
<evidence type="ECO:0000259" key="3">
    <source>
        <dbReference type="Pfam" id="PF23771"/>
    </source>
</evidence>
<evidence type="ECO:0000313" key="4">
    <source>
        <dbReference type="EMBL" id="KGJ92133.1"/>
    </source>
</evidence>
<dbReference type="RefSeq" id="WP_033093803.1">
    <property type="nucleotide sequence ID" value="NZ_JQED01000021.1"/>
</dbReference>
<dbReference type="Proteomes" id="UP000029843">
    <property type="component" value="Unassembled WGS sequence"/>
</dbReference>
<dbReference type="InterPro" id="IPR024498">
    <property type="entry name" value="DUF2786"/>
</dbReference>
<gene>
    <name evidence="4" type="ORF">ND2E_3026</name>
</gene>
<dbReference type="Pfam" id="PF10979">
    <property type="entry name" value="DUF2786"/>
    <property type="match status" value="1"/>
</dbReference>
<dbReference type="EMBL" id="JQED01000021">
    <property type="protein sequence ID" value="KGJ92133.1"/>
    <property type="molecule type" value="Genomic_DNA"/>
</dbReference>
<dbReference type="AlphaFoldDB" id="A0A099KR85"/>
<dbReference type="Pfam" id="PF23771">
    <property type="entry name" value="DUF7168"/>
    <property type="match status" value="1"/>
</dbReference>
<name>A0A099KR85_COLPS</name>
<evidence type="ECO:0000256" key="1">
    <source>
        <dbReference type="SAM" id="MobiDB-lite"/>
    </source>
</evidence>
<feature type="domain" description="DUF7168" evidence="3">
    <location>
        <begin position="51"/>
        <end position="191"/>
    </location>
</feature>
<accession>A0A099KR85</accession>
<dbReference type="OrthoDB" id="7275531at2"/>
<feature type="compositionally biased region" description="Basic and acidic residues" evidence="1">
    <location>
        <begin position="183"/>
        <end position="200"/>
    </location>
</feature>
<comment type="caution">
    <text evidence="4">The sequence shown here is derived from an EMBL/GenBank/DDBJ whole genome shotgun (WGS) entry which is preliminary data.</text>
</comment>
<evidence type="ECO:0000259" key="2">
    <source>
        <dbReference type="Pfam" id="PF10979"/>
    </source>
</evidence>
<organism evidence="4 5">
    <name type="scientific">Colwellia psychrerythraea</name>
    <name type="common">Vibrio psychroerythus</name>
    <dbReference type="NCBI Taxonomy" id="28229"/>
    <lineage>
        <taxon>Bacteria</taxon>
        <taxon>Pseudomonadati</taxon>
        <taxon>Pseudomonadota</taxon>
        <taxon>Gammaproteobacteria</taxon>
        <taxon>Alteromonadales</taxon>
        <taxon>Colwelliaceae</taxon>
        <taxon>Colwellia</taxon>
    </lineage>
</organism>
<feature type="region of interest" description="Disordered" evidence="1">
    <location>
        <begin position="183"/>
        <end position="203"/>
    </location>
</feature>
<dbReference type="InterPro" id="IPR055592">
    <property type="entry name" value="DUF7168"/>
</dbReference>
<proteinExistence type="predicted"/>
<reference evidence="4 5" key="1">
    <citation type="submission" date="2014-08" db="EMBL/GenBank/DDBJ databases">
        <title>Genomic and Phenotypic Diversity of Colwellia psychrerythraea strains from Disparate Marine Basins.</title>
        <authorList>
            <person name="Techtmann S.M."/>
            <person name="Stelling S.C."/>
            <person name="Utturkar S.M."/>
            <person name="Alshibli N."/>
            <person name="Harris A."/>
            <person name="Brown S.D."/>
            <person name="Hazen T.C."/>
        </authorList>
    </citation>
    <scope>NUCLEOTIDE SEQUENCE [LARGE SCALE GENOMIC DNA]</scope>
    <source>
        <strain evidence="4 5">ND2E</strain>
    </source>
</reference>
<dbReference type="PATRIC" id="fig|28229.4.peg.2070"/>